<keyword evidence="4" id="KW-0378">Hydrolase</keyword>
<dbReference type="PANTHER" id="PTHR30471">
    <property type="entry name" value="DNA REPAIR PROTEIN RADC"/>
    <property type="match status" value="1"/>
</dbReference>
<proteinExistence type="inferred from homology"/>
<organism evidence="8 9">
    <name type="scientific">Alicyclobacillus dauci</name>
    <dbReference type="NCBI Taxonomy" id="1475485"/>
    <lineage>
        <taxon>Bacteria</taxon>
        <taxon>Bacillati</taxon>
        <taxon>Bacillota</taxon>
        <taxon>Bacilli</taxon>
        <taxon>Bacillales</taxon>
        <taxon>Alicyclobacillaceae</taxon>
        <taxon>Alicyclobacillus</taxon>
    </lineage>
</organism>
<keyword evidence="9" id="KW-1185">Reference proteome</keyword>
<dbReference type="InterPro" id="IPR001405">
    <property type="entry name" value="UPF0758"/>
</dbReference>
<protein>
    <submittedName>
        <fullName evidence="8">JAB domain-containing protein</fullName>
    </submittedName>
</protein>
<comment type="similarity">
    <text evidence="1">Belongs to the UPF0758 family.</text>
</comment>
<dbReference type="EMBL" id="CP104064">
    <property type="protein sequence ID" value="WAH38842.1"/>
    <property type="molecule type" value="Genomic_DNA"/>
</dbReference>
<dbReference type="PANTHER" id="PTHR30471:SF3">
    <property type="entry name" value="UPF0758 PROTEIN YEES-RELATED"/>
    <property type="match status" value="1"/>
</dbReference>
<keyword evidence="3" id="KW-0479">Metal-binding</keyword>
<keyword evidence="6" id="KW-0482">Metalloprotease</keyword>
<feature type="domain" description="MPN" evidence="7">
    <location>
        <begin position="48"/>
        <end position="171"/>
    </location>
</feature>
<evidence type="ECO:0000256" key="6">
    <source>
        <dbReference type="ARBA" id="ARBA00023049"/>
    </source>
</evidence>
<evidence type="ECO:0000313" key="8">
    <source>
        <dbReference type="EMBL" id="WAH38842.1"/>
    </source>
</evidence>
<dbReference type="PROSITE" id="PS01302">
    <property type="entry name" value="UPF0758"/>
    <property type="match status" value="1"/>
</dbReference>
<evidence type="ECO:0000256" key="3">
    <source>
        <dbReference type="ARBA" id="ARBA00022723"/>
    </source>
</evidence>
<dbReference type="InterPro" id="IPR025657">
    <property type="entry name" value="RadC_JAB"/>
</dbReference>
<evidence type="ECO:0000313" key="9">
    <source>
        <dbReference type="Proteomes" id="UP001164803"/>
    </source>
</evidence>
<gene>
    <name evidence="8" type="ORF">NZD86_10360</name>
</gene>
<dbReference type="InterPro" id="IPR020891">
    <property type="entry name" value="UPF0758_CS"/>
</dbReference>
<accession>A0ABY6Z8D7</accession>
<dbReference type="Pfam" id="PF04002">
    <property type="entry name" value="RadC"/>
    <property type="match status" value="1"/>
</dbReference>
<dbReference type="Proteomes" id="UP001164803">
    <property type="component" value="Chromosome"/>
</dbReference>
<name>A0ABY6Z8D7_9BACL</name>
<evidence type="ECO:0000256" key="5">
    <source>
        <dbReference type="ARBA" id="ARBA00022833"/>
    </source>
</evidence>
<evidence type="ECO:0000256" key="1">
    <source>
        <dbReference type="ARBA" id="ARBA00010243"/>
    </source>
</evidence>
<evidence type="ECO:0000259" key="7">
    <source>
        <dbReference type="PROSITE" id="PS50249"/>
    </source>
</evidence>
<sequence>MNTNSNQVLYGENSFEKRKTTKQIPTKRIDIVSLRLVRESSITYPTRKIRFAEDAAELFRPLLENSDREKFICMNLGTKHEPTSIIICSVGTLDATIVHPRDVLKSACISNASGIIVAHNHPSGDPTPSNEDIAVTKRLNDACNILGIDFLDHLVIGSNGRFESIRQRGWV</sequence>
<reference evidence="8" key="1">
    <citation type="submission" date="2022-08" db="EMBL/GenBank/DDBJ databases">
        <title>Alicyclobacillus dauci DSM2870, complete genome.</title>
        <authorList>
            <person name="Wang Q."/>
            <person name="Cai R."/>
            <person name="Wang Z."/>
        </authorList>
    </citation>
    <scope>NUCLEOTIDE SEQUENCE</scope>
    <source>
        <strain evidence="8">DSM 28700</strain>
    </source>
</reference>
<dbReference type="InterPro" id="IPR037518">
    <property type="entry name" value="MPN"/>
</dbReference>
<dbReference type="PROSITE" id="PS50249">
    <property type="entry name" value="MPN"/>
    <property type="match status" value="1"/>
</dbReference>
<evidence type="ECO:0000256" key="2">
    <source>
        <dbReference type="ARBA" id="ARBA00022670"/>
    </source>
</evidence>
<dbReference type="RefSeq" id="WP_268046437.1">
    <property type="nucleotide sequence ID" value="NZ_CP104064.1"/>
</dbReference>
<keyword evidence="5" id="KW-0862">Zinc</keyword>
<evidence type="ECO:0000256" key="4">
    <source>
        <dbReference type="ARBA" id="ARBA00022801"/>
    </source>
</evidence>
<dbReference type="Gene3D" id="3.40.140.10">
    <property type="entry name" value="Cytidine Deaminase, domain 2"/>
    <property type="match status" value="1"/>
</dbReference>
<keyword evidence="2" id="KW-0645">Protease</keyword>
<dbReference type="CDD" id="cd08071">
    <property type="entry name" value="MPN_DUF2466"/>
    <property type="match status" value="1"/>
</dbReference>